<feature type="transmembrane region" description="Helical" evidence="7">
    <location>
        <begin position="330"/>
        <end position="352"/>
    </location>
</feature>
<feature type="region of interest" description="Disordered" evidence="6">
    <location>
        <begin position="363"/>
        <end position="393"/>
    </location>
</feature>
<feature type="transmembrane region" description="Helical" evidence="7">
    <location>
        <begin position="288"/>
        <end position="310"/>
    </location>
</feature>
<dbReference type="OrthoDB" id="4829at2759"/>
<evidence type="ECO:0000256" key="3">
    <source>
        <dbReference type="ARBA" id="ARBA00022989"/>
    </source>
</evidence>
<proteinExistence type="inferred from homology"/>
<name>A0A8H3YCY0_9TREE</name>
<evidence type="ECO:0000256" key="2">
    <source>
        <dbReference type="ARBA" id="ARBA00022692"/>
    </source>
</evidence>
<dbReference type="PROSITE" id="PS01006">
    <property type="entry name" value="FORMATE_NITRITE_TP_2"/>
    <property type="match status" value="1"/>
</dbReference>
<accession>A0A8H3YCY0</accession>
<evidence type="ECO:0000256" key="1">
    <source>
        <dbReference type="ARBA" id="ARBA00004141"/>
    </source>
</evidence>
<dbReference type="InterPro" id="IPR024002">
    <property type="entry name" value="For/NO2_transpt_CS"/>
</dbReference>
<gene>
    <name evidence="8" type="ORF">NliqN6_1207</name>
</gene>
<keyword evidence="2 7" id="KW-0812">Transmembrane</keyword>
<dbReference type="GO" id="GO:0015513">
    <property type="term" value="F:high-affinity secondary active nitrite transmembrane transporter activity"/>
    <property type="evidence" value="ECO:0007669"/>
    <property type="project" value="TreeGrafter"/>
</dbReference>
<evidence type="ECO:0000256" key="6">
    <source>
        <dbReference type="SAM" id="MobiDB-lite"/>
    </source>
</evidence>
<dbReference type="AlphaFoldDB" id="A0A8H3YCY0"/>
<evidence type="ECO:0000256" key="7">
    <source>
        <dbReference type="SAM" id="Phobius"/>
    </source>
</evidence>
<reference evidence="8" key="1">
    <citation type="submission" date="2020-07" db="EMBL/GenBank/DDBJ databases">
        <title>Draft Genome Sequence of a Deep-Sea Yeast, Naganishia (Cryptococcus) liquefaciens strain N6.</title>
        <authorList>
            <person name="Han Y.W."/>
            <person name="Kajitani R."/>
            <person name="Morimoto H."/>
            <person name="Parhat M."/>
            <person name="Tsubouchi H."/>
            <person name="Bakenova O."/>
            <person name="Ogata M."/>
            <person name="Argunhan B."/>
            <person name="Aoki R."/>
            <person name="Kajiwara S."/>
            <person name="Itoh T."/>
            <person name="Iwasaki H."/>
        </authorList>
    </citation>
    <scope>NUCLEOTIDE SEQUENCE</scope>
    <source>
        <strain evidence="8">N6</strain>
    </source>
</reference>
<dbReference type="InterPro" id="IPR000292">
    <property type="entry name" value="For/NO2_transpt"/>
</dbReference>
<dbReference type="PANTHER" id="PTHR30520">
    <property type="entry name" value="FORMATE TRANSPORTER-RELATED"/>
    <property type="match status" value="1"/>
</dbReference>
<keyword evidence="3 7" id="KW-1133">Transmembrane helix</keyword>
<keyword evidence="9" id="KW-1185">Reference proteome</keyword>
<dbReference type="InterPro" id="IPR023271">
    <property type="entry name" value="Aquaporin-like"/>
</dbReference>
<evidence type="ECO:0000313" key="8">
    <source>
        <dbReference type="EMBL" id="GHJ84805.1"/>
    </source>
</evidence>
<feature type="transmembrane region" description="Helical" evidence="7">
    <location>
        <begin position="257"/>
        <end position="276"/>
    </location>
</feature>
<comment type="caution">
    <text evidence="8">The sequence shown here is derived from an EMBL/GenBank/DDBJ whole genome shotgun (WGS) entry which is preliminary data.</text>
</comment>
<feature type="compositionally biased region" description="Basic and acidic residues" evidence="6">
    <location>
        <begin position="363"/>
        <end position="373"/>
    </location>
</feature>
<evidence type="ECO:0000256" key="4">
    <source>
        <dbReference type="ARBA" id="ARBA00023136"/>
    </source>
</evidence>
<keyword evidence="4 7" id="KW-0472">Membrane</keyword>
<organism evidence="8 9">
    <name type="scientific">Naganishia liquefaciens</name>
    <dbReference type="NCBI Taxonomy" id="104408"/>
    <lineage>
        <taxon>Eukaryota</taxon>
        <taxon>Fungi</taxon>
        <taxon>Dikarya</taxon>
        <taxon>Basidiomycota</taxon>
        <taxon>Agaricomycotina</taxon>
        <taxon>Tremellomycetes</taxon>
        <taxon>Filobasidiales</taxon>
        <taxon>Filobasidiaceae</taxon>
        <taxon>Naganishia</taxon>
    </lineage>
</organism>
<dbReference type="PANTHER" id="PTHR30520:SF6">
    <property type="entry name" value="FORMATE_NITRATE FAMILY TRANSPORTER (EUROFUNG)"/>
    <property type="match status" value="1"/>
</dbReference>
<feature type="transmembrane region" description="Helical" evidence="7">
    <location>
        <begin position="206"/>
        <end position="228"/>
    </location>
</feature>
<dbReference type="Gene3D" id="1.20.1080.10">
    <property type="entry name" value="Glycerol uptake facilitator protein"/>
    <property type="match status" value="1"/>
</dbReference>
<feature type="transmembrane region" description="Helical" evidence="7">
    <location>
        <begin position="167"/>
        <end position="185"/>
    </location>
</feature>
<sequence>MSSRLPPPVAPPTDTQFLNGQAYQQPQMHPQHEQQGFAQQPYPMTNYSTAQQPSQAPYLQNASPIKPSFKQSSTVARPIVQNISHYHSKDSHREDNTYHPSLSPQQTTEALVESAVARHHTRVDVLFLKAVWGGILLSYGGFLEAVVGGSPSANTNNPGLLRLVEGLVFPVGLTLIVLTGMELLTSDMMIIELGVFKRRIPWWGIPYNWVVVFCGNLAGSLFFAAILVKYTGLVTEPINTFITNAANSRGSLPWHQVFLRGIGCNIMVCLAVYVATQAADVISKIAGIYMTLSVFVVLQMEHVVADMFLIPMGMLLGAGPSVGKYIWLDVIGALVGNIVGGSLVALSLYWIYLHGSLTPGKVTDKEKGPDSDSQHTIAPHQGPNAWGSGDHFN</sequence>
<feature type="region of interest" description="Disordered" evidence="6">
    <location>
        <begin position="43"/>
        <end position="66"/>
    </location>
</feature>
<comment type="subcellular location">
    <subcellularLocation>
        <location evidence="1">Membrane</location>
        <topology evidence="1">Multi-pass membrane protein</topology>
    </subcellularLocation>
</comment>
<dbReference type="GO" id="GO:0005886">
    <property type="term" value="C:plasma membrane"/>
    <property type="evidence" value="ECO:0007669"/>
    <property type="project" value="TreeGrafter"/>
</dbReference>
<evidence type="ECO:0008006" key="10">
    <source>
        <dbReference type="Google" id="ProtNLM"/>
    </source>
</evidence>
<protein>
    <recommendedName>
        <fullName evidence="10">Formate/nitrite transporter</fullName>
    </recommendedName>
</protein>
<dbReference type="Proteomes" id="UP000620104">
    <property type="component" value="Unassembled WGS sequence"/>
</dbReference>
<feature type="transmembrane region" description="Helical" evidence="7">
    <location>
        <begin position="126"/>
        <end position="147"/>
    </location>
</feature>
<evidence type="ECO:0000256" key="5">
    <source>
        <dbReference type="ARBA" id="ARBA00049660"/>
    </source>
</evidence>
<evidence type="ECO:0000313" key="9">
    <source>
        <dbReference type="Proteomes" id="UP000620104"/>
    </source>
</evidence>
<dbReference type="EMBL" id="BLZA01000009">
    <property type="protein sequence ID" value="GHJ84805.1"/>
    <property type="molecule type" value="Genomic_DNA"/>
</dbReference>
<dbReference type="Pfam" id="PF01226">
    <property type="entry name" value="Form_Nir_trans"/>
    <property type="match status" value="1"/>
</dbReference>
<dbReference type="GO" id="GO:0015707">
    <property type="term" value="P:nitrite transport"/>
    <property type="evidence" value="ECO:0007669"/>
    <property type="project" value="TreeGrafter"/>
</dbReference>
<comment type="similarity">
    <text evidence="5">Belongs to the FNT transporter (TC 1.A.16) family.</text>
</comment>